<gene>
    <name evidence="7" type="ORF">HDU87_004415</name>
</gene>
<feature type="domain" description="GST N-terminal" evidence="5">
    <location>
        <begin position="3"/>
        <end position="77"/>
    </location>
</feature>
<dbReference type="EMBL" id="JADGJQ010000033">
    <property type="protein sequence ID" value="KAJ3177396.1"/>
    <property type="molecule type" value="Genomic_DNA"/>
</dbReference>
<dbReference type="AlphaFoldDB" id="A0AAD5TJH7"/>
<evidence type="ECO:0000259" key="6">
    <source>
        <dbReference type="PROSITE" id="PS50405"/>
    </source>
</evidence>
<dbReference type="SFLD" id="SFLDG00358">
    <property type="entry name" value="Main_(cytGST)"/>
    <property type="match status" value="1"/>
</dbReference>
<keyword evidence="2" id="KW-0808">Transferase</keyword>
<dbReference type="Gene3D" id="1.20.1050.10">
    <property type="match status" value="1"/>
</dbReference>
<dbReference type="SUPFAM" id="SSF47616">
    <property type="entry name" value="GST C-terminal domain-like"/>
    <property type="match status" value="1"/>
</dbReference>
<dbReference type="SUPFAM" id="SSF52833">
    <property type="entry name" value="Thioredoxin-like"/>
    <property type="match status" value="1"/>
</dbReference>
<dbReference type="InterPro" id="IPR004045">
    <property type="entry name" value="Glutathione_S-Trfase_N"/>
</dbReference>
<dbReference type="PANTHER" id="PTHR43900">
    <property type="entry name" value="GLUTATHIONE S-TRANSFERASE RHO"/>
    <property type="match status" value="1"/>
</dbReference>
<dbReference type="SFLD" id="SFLDS00019">
    <property type="entry name" value="Glutathione_Transferase_(cytos"/>
    <property type="match status" value="1"/>
</dbReference>
<evidence type="ECO:0000256" key="4">
    <source>
        <dbReference type="RuleBase" id="RU003494"/>
    </source>
</evidence>
<dbReference type="PANTHER" id="PTHR43900:SF3">
    <property type="entry name" value="GLUTATHIONE S-TRANSFERASE RHO"/>
    <property type="match status" value="1"/>
</dbReference>
<evidence type="ECO:0000256" key="2">
    <source>
        <dbReference type="ARBA" id="ARBA00022679"/>
    </source>
</evidence>
<proteinExistence type="inferred from homology"/>
<evidence type="ECO:0000313" key="8">
    <source>
        <dbReference type="Proteomes" id="UP001212152"/>
    </source>
</evidence>
<dbReference type="InterPro" id="IPR036249">
    <property type="entry name" value="Thioredoxin-like_sf"/>
</dbReference>
<sequence>MSQPLRLYGLHTSRCTQIARFALNEKKVPFQYVRVNSPEHLARHPLGKIPALEVQGKYYFESIAICRYIDAISTPSLVPADPVAALAVNQWVEGFIYNFYPYAFIIKTAAQRDAADTTSAADNIASAKTHLTPILAAYEKQLANGCGYLAGSEFSLADVVHMPYLNVLVKAVPELIQGRVREWFDRIAERPAWKEVLEFEANEPAP</sequence>
<protein>
    <recommendedName>
        <fullName evidence="1">glutathione transferase</fullName>
        <ecNumber evidence="1">2.5.1.18</ecNumber>
    </recommendedName>
</protein>
<dbReference type="GO" id="GO:0043295">
    <property type="term" value="F:glutathione binding"/>
    <property type="evidence" value="ECO:0007669"/>
    <property type="project" value="TreeGrafter"/>
</dbReference>
<dbReference type="Pfam" id="PF02798">
    <property type="entry name" value="GST_N"/>
    <property type="match status" value="1"/>
</dbReference>
<dbReference type="InterPro" id="IPR004046">
    <property type="entry name" value="GST_C"/>
</dbReference>
<comment type="catalytic activity">
    <reaction evidence="3">
        <text>RX + glutathione = an S-substituted glutathione + a halide anion + H(+)</text>
        <dbReference type="Rhea" id="RHEA:16437"/>
        <dbReference type="ChEBI" id="CHEBI:15378"/>
        <dbReference type="ChEBI" id="CHEBI:16042"/>
        <dbReference type="ChEBI" id="CHEBI:17792"/>
        <dbReference type="ChEBI" id="CHEBI:57925"/>
        <dbReference type="ChEBI" id="CHEBI:90779"/>
        <dbReference type="EC" id="2.5.1.18"/>
    </reaction>
</comment>
<accession>A0AAD5TJH7</accession>
<dbReference type="PROSITE" id="PS50405">
    <property type="entry name" value="GST_CTER"/>
    <property type="match status" value="1"/>
</dbReference>
<dbReference type="GO" id="GO:0004364">
    <property type="term" value="F:glutathione transferase activity"/>
    <property type="evidence" value="ECO:0007669"/>
    <property type="project" value="UniProtKB-EC"/>
</dbReference>
<dbReference type="InterPro" id="IPR010987">
    <property type="entry name" value="Glutathione-S-Trfase_C-like"/>
</dbReference>
<dbReference type="GO" id="GO:0005737">
    <property type="term" value="C:cytoplasm"/>
    <property type="evidence" value="ECO:0007669"/>
    <property type="project" value="TreeGrafter"/>
</dbReference>
<organism evidence="7 8">
    <name type="scientific">Geranomyces variabilis</name>
    <dbReference type="NCBI Taxonomy" id="109894"/>
    <lineage>
        <taxon>Eukaryota</taxon>
        <taxon>Fungi</taxon>
        <taxon>Fungi incertae sedis</taxon>
        <taxon>Chytridiomycota</taxon>
        <taxon>Chytridiomycota incertae sedis</taxon>
        <taxon>Chytridiomycetes</taxon>
        <taxon>Spizellomycetales</taxon>
        <taxon>Powellomycetaceae</taxon>
        <taxon>Geranomyces</taxon>
    </lineage>
</organism>
<reference evidence="7" key="1">
    <citation type="submission" date="2020-05" db="EMBL/GenBank/DDBJ databases">
        <title>Phylogenomic resolution of chytrid fungi.</title>
        <authorList>
            <person name="Stajich J.E."/>
            <person name="Amses K."/>
            <person name="Simmons R."/>
            <person name="Seto K."/>
            <person name="Myers J."/>
            <person name="Bonds A."/>
            <person name="Quandt C.A."/>
            <person name="Barry K."/>
            <person name="Liu P."/>
            <person name="Grigoriev I."/>
            <person name="Longcore J.E."/>
            <person name="James T.Y."/>
        </authorList>
    </citation>
    <scope>NUCLEOTIDE SEQUENCE</scope>
    <source>
        <strain evidence="7">JEL0379</strain>
    </source>
</reference>
<dbReference type="InterPro" id="IPR040079">
    <property type="entry name" value="Glutathione_S-Trfase"/>
</dbReference>
<comment type="similarity">
    <text evidence="4">Belongs to the GST superfamily.</text>
</comment>
<evidence type="ECO:0000259" key="5">
    <source>
        <dbReference type="PROSITE" id="PS50404"/>
    </source>
</evidence>
<dbReference type="EC" id="2.5.1.18" evidence="1"/>
<dbReference type="Pfam" id="PF00043">
    <property type="entry name" value="GST_C"/>
    <property type="match status" value="1"/>
</dbReference>
<evidence type="ECO:0000256" key="3">
    <source>
        <dbReference type="ARBA" id="ARBA00047960"/>
    </source>
</evidence>
<feature type="domain" description="GST C-terminal" evidence="6">
    <location>
        <begin position="81"/>
        <end position="206"/>
    </location>
</feature>
<evidence type="ECO:0000256" key="1">
    <source>
        <dbReference type="ARBA" id="ARBA00012452"/>
    </source>
</evidence>
<dbReference type="GO" id="GO:0006749">
    <property type="term" value="P:glutathione metabolic process"/>
    <property type="evidence" value="ECO:0007669"/>
    <property type="project" value="TreeGrafter"/>
</dbReference>
<keyword evidence="8" id="KW-1185">Reference proteome</keyword>
<name>A0AAD5TJH7_9FUNG</name>
<evidence type="ECO:0000313" key="7">
    <source>
        <dbReference type="EMBL" id="KAJ3177396.1"/>
    </source>
</evidence>
<comment type="caution">
    <text evidence="7">The sequence shown here is derived from an EMBL/GenBank/DDBJ whole genome shotgun (WGS) entry which is preliminary data.</text>
</comment>
<dbReference type="Gene3D" id="3.40.30.10">
    <property type="entry name" value="Glutaredoxin"/>
    <property type="match status" value="1"/>
</dbReference>
<dbReference type="Proteomes" id="UP001212152">
    <property type="component" value="Unassembled WGS sequence"/>
</dbReference>
<dbReference type="PROSITE" id="PS50404">
    <property type="entry name" value="GST_NTER"/>
    <property type="match status" value="1"/>
</dbReference>
<dbReference type="InterPro" id="IPR036282">
    <property type="entry name" value="Glutathione-S-Trfase_C_sf"/>
</dbReference>